<evidence type="ECO:0000256" key="5">
    <source>
        <dbReference type="SAM" id="Phobius"/>
    </source>
</evidence>
<keyword evidence="4 5" id="KW-0472">Membrane</keyword>
<feature type="transmembrane region" description="Helical" evidence="5">
    <location>
        <begin position="525"/>
        <end position="543"/>
    </location>
</feature>
<evidence type="ECO:0000256" key="4">
    <source>
        <dbReference type="ARBA" id="ARBA00023136"/>
    </source>
</evidence>
<feature type="transmembrane region" description="Helical" evidence="5">
    <location>
        <begin position="21"/>
        <end position="41"/>
    </location>
</feature>
<dbReference type="InterPro" id="IPR013525">
    <property type="entry name" value="ABC2_TM"/>
</dbReference>
<sequence>MKAVRLAVLELRRFRGSPLRRLVPVVLCLVPLLYGAMYLWANWDPYGKLSSIPVAVVNEDRPAQGPQGEPIDAGTQLVQQLKAAGTFDWHFVDSGEARAGLTDGRYYFTITVPPDFSGKLATAANTRPEQAAIGIQLNDANNYVVGIMTEVVQPELQDQINAAAHAAYVRSIYGELSEVRDKLTTASDGAHRLVDATAVGQQAATALVSGTGTLRQGTAQISGGADRVSQAVHTLGGQARKLGQVVSDQLPAAAATLSGITSGTARGLATAHTGTSQISQYTQRGTADLTQLADTFPQLRGDPAYQRALADAHQLTDAAARVDGDTAAADHTAQQAFQQAQALQANVGTAQQNITALSGSTTLLDDGAHDISAGTRTLTAGMTTLNKGATTAQTAAGQAHSGAADLSGVVDDSLKRIPQTNPAQIAHAAEVLGNPVHVDRHNLNPAGVYGRGFAPFFFGIALWVFGLFAYLLLRPLNKRALASRVSAATVAVAGWLPGAVLGCAGALVLYAVVDFGLGLDPVHPLLTVLLLLVGAASFVAIDHCLRTALGAPGDVLSLVLLILQLTSSGGLYPMPTTPGFFQLLNPLLPMTYLVDGLRVTVSGGLSTHLVRDFAVLAGFAVVALACTSFAVNRQRRWTVARLHPEVEL</sequence>
<feature type="domain" description="ABC-2 type transporter transmembrane" evidence="6">
    <location>
        <begin position="28"/>
        <end position="165"/>
    </location>
</feature>
<dbReference type="NCBIfam" id="TIGR03061">
    <property type="entry name" value="pip_yhgE_Nterm"/>
    <property type="match status" value="1"/>
</dbReference>
<dbReference type="PANTHER" id="PTHR43077:SF5">
    <property type="entry name" value="PHAGE INFECTION PROTEIN"/>
    <property type="match status" value="1"/>
</dbReference>
<feature type="domain" description="ABC-2 type transporter transmembrane" evidence="6">
    <location>
        <begin position="397"/>
        <end position="625"/>
    </location>
</feature>
<dbReference type="RefSeq" id="WP_093576346.1">
    <property type="nucleotide sequence ID" value="NZ_FOWC01000015.1"/>
</dbReference>
<feature type="transmembrane region" description="Helical" evidence="5">
    <location>
        <begin position="485"/>
        <end position="513"/>
    </location>
</feature>
<dbReference type="STRING" id="112413.SAMN05421854_1157"/>
<dbReference type="OrthoDB" id="9811483at2"/>
<proteinExistence type="predicted"/>
<organism evidence="7 8">
    <name type="scientific">Amycolatopsis rubida</name>
    <dbReference type="NCBI Taxonomy" id="112413"/>
    <lineage>
        <taxon>Bacteria</taxon>
        <taxon>Bacillati</taxon>
        <taxon>Actinomycetota</taxon>
        <taxon>Actinomycetes</taxon>
        <taxon>Pseudonocardiales</taxon>
        <taxon>Pseudonocardiaceae</taxon>
        <taxon>Amycolatopsis</taxon>
    </lineage>
</organism>
<evidence type="ECO:0000256" key="1">
    <source>
        <dbReference type="ARBA" id="ARBA00004141"/>
    </source>
</evidence>
<accession>A0A1I5ZF42</accession>
<dbReference type="GO" id="GO:0016020">
    <property type="term" value="C:membrane"/>
    <property type="evidence" value="ECO:0007669"/>
    <property type="project" value="UniProtKB-SubCell"/>
</dbReference>
<name>A0A1I5ZF42_9PSEU</name>
<gene>
    <name evidence="7" type="ORF">SAMN05421854_1157</name>
</gene>
<dbReference type="InterPro" id="IPR017501">
    <property type="entry name" value="Phage_infect_YhgE_C"/>
</dbReference>
<feature type="transmembrane region" description="Helical" evidence="5">
    <location>
        <begin position="555"/>
        <end position="574"/>
    </location>
</feature>
<reference evidence="7 8" key="1">
    <citation type="submission" date="2016-10" db="EMBL/GenBank/DDBJ databases">
        <authorList>
            <person name="de Groot N.N."/>
        </authorList>
    </citation>
    <scope>NUCLEOTIDE SEQUENCE [LARGE SCALE GENOMIC DNA]</scope>
    <source>
        <strain evidence="7 8">DSM 44637</strain>
    </source>
</reference>
<keyword evidence="2 5" id="KW-0812">Transmembrane</keyword>
<dbReference type="AlphaFoldDB" id="A0A1I5ZF42"/>
<evidence type="ECO:0000256" key="3">
    <source>
        <dbReference type="ARBA" id="ARBA00022989"/>
    </source>
</evidence>
<dbReference type="Proteomes" id="UP000199137">
    <property type="component" value="Unassembled WGS sequence"/>
</dbReference>
<dbReference type="PANTHER" id="PTHR43077">
    <property type="entry name" value="TRANSPORT PERMEASE YVFS-RELATED"/>
    <property type="match status" value="1"/>
</dbReference>
<dbReference type="Pfam" id="PF12698">
    <property type="entry name" value="ABC2_membrane_3"/>
    <property type="match status" value="2"/>
</dbReference>
<dbReference type="GO" id="GO:0140359">
    <property type="term" value="F:ABC-type transporter activity"/>
    <property type="evidence" value="ECO:0007669"/>
    <property type="project" value="InterPro"/>
</dbReference>
<evidence type="ECO:0000313" key="8">
    <source>
        <dbReference type="Proteomes" id="UP000199137"/>
    </source>
</evidence>
<evidence type="ECO:0000313" key="7">
    <source>
        <dbReference type="EMBL" id="SFQ55066.1"/>
    </source>
</evidence>
<feature type="transmembrane region" description="Helical" evidence="5">
    <location>
        <begin position="453"/>
        <end position="473"/>
    </location>
</feature>
<dbReference type="InterPro" id="IPR051328">
    <property type="entry name" value="T7SS_ABC-Transporter"/>
</dbReference>
<dbReference type="EMBL" id="FOWC01000015">
    <property type="protein sequence ID" value="SFQ55066.1"/>
    <property type="molecule type" value="Genomic_DNA"/>
</dbReference>
<dbReference type="InterPro" id="IPR017500">
    <property type="entry name" value="Phage_infect_YhgE_N"/>
</dbReference>
<feature type="transmembrane region" description="Helical" evidence="5">
    <location>
        <begin position="613"/>
        <end position="631"/>
    </location>
</feature>
<keyword evidence="3 5" id="KW-1133">Transmembrane helix</keyword>
<comment type="subcellular location">
    <subcellularLocation>
        <location evidence="1">Membrane</location>
        <topology evidence="1">Multi-pass membrane protein</topology>
    </subcellularLocation>
</comment>
<evidence type="ECO:0000259" key="6">
    <source>
        <dbReference type="Pfam" id="PF12698"/>
    </source>
</evidence>
<evidence type="ECO:0000256" key="2">
    <source>
        <dbReference type="ARBA" id="ARBA00022692"/>
    </source>
</evidence>
<dbReference type="Gene3D" id="3.40.1710.10">
    <property type="entry name" value="abc type-2 transporter like domain"/>
    <property type="match status" value="1"/>
</dbReference>
<protein>
    <submittedName>
        <fullName evidence="7">Putative membrane protein</fullName>
    </submittedName>
</protein>
<dbReference type="NCBIfam" id="TIGR03062">
    <property type="entry name" value="pip_yhgE_Cterm"/>
    <property type="match status" value="1"/>
</dbReference>